<evidence type="ECO:0000256" key="2">
    <source>
        <dbReference type="SAM" id="SignalP"/>
    </source>
</evidence>
<comment type="caution">
    <text evidence="4">The sequence shown here is derived from an EMBL/GenBank/DDBJ whole genome shotgun (WGS) entry which is preliminary data.</text>
</comment>
<feature type="transmembrane region" description="Helical" evidence="1">
    <location>
        <begin position="343"/>
        <end position="368"/>
    </location>
</feature>
<evidence type="ECO:0000313" key="5">
    <source>
        <dbReference type="Proteomes" id="UP001211907"/>
    </source>
</evidence>
<dbReference type="Gene3D" id="3.40.50.300">
    <property type="entry name" value="P-loop containing nucleotide triphosphate hydrolases"/>
    <property type="match status" value="1"/>
</dbReference>
<dbReference type="AlphaFoldDB" id="A0AAD5X683"/>
<dbReference type="SUPFAM" id="SSF52540">
    <property type="entry name" value="P-loop containing nucleoside triphosphate hydrolases"/>
    <property type="match status" value="1"/>
</dbReference>
<gene>
    <name evidence="4" type="ORF">HK100_008847</name>
</gene>
<keyword evidence="1" id="KW-0812">Transmembrane</keyword>
<feature type="transmembrane region" description="Helical" evidence="1">
    <location>
        <begin position="302"/>
        <end position="331"/>
    </location>
</feature>
<keyword evidence="5" id="KW-1185">Reference proteome</keyword>
<dbReference type="InterPro" id="IPR006073">
    <property type="entry name" value="GTP-bd"/>
</dbReference>
<sequence length="478" mass="52806">MASFLNATVAFTALVAGPSGAGKSSFINAYFGMNIAKTGAGKPVTQGLAVYKSLTNSVTIVDTKGFERNHFGSKSSGSFTPQDLLNEVKQLPGTSVPFIDIVLYFLANDRVEPDDISVCRSLVQQNAPVLFIIAKADSKNTEQVTDIENAVNHGMSADNGADRGIRWDIVPLSNKPIKKYCDKCKSQVERRETKRFFEYWCSNSSCEYSDDAQDRLEKAKSVQESMEKINQKIVNLIPNPLRLRKYRVAQMVDIEGKREIAIQLIVTSAVAAGIINLNPVPGISIATLIGILLVLGSNLPKIYGFITVLTVAFLLSLFAAAGLINTAIYYAVSSLVLKVIPGIGTTAGAAIGVIVAVACDVAFGVAIIKHAEDLLKFRMENMEFSQAMPEFRYDDKKFSEHFHQSYNSVSVALKDVSLDKDSLRTFIKRELGDEQGIFTEELFDEENMEDEWRKQMTEHATVLTETIYDEWESLETKE</sequence>
<dbReference type="Pfam" id="PF01926">
    <property type="entry name" value="MMR_HSR1"/>
    <property type="match status" value="1"/>
</dbReference>
<dbReference type="GO" id="GO:0005525">
    <property type="term" value="F:GTP binding"/>
    <property type="evidence" value="ECO:0007669"/>
    <property type="project" value="InterPro"/>
</dbReference>
<dbReference type="EMBL" id="JADGJH010004394">
    <property type="protein sequence ID" value="KAJ3085984.1"/>
    <property type="molecule type" value="Genomic_DNA"/>
</dbReference>
<dbReference type="InterPro" id="IPR027417">
    <property type="entry name" value="P-loop_NTPase"/>
</dbReference>
<feature type="domain" description="G" evidence="3">
    <location>
        <begin position="14"/>
        <end position="135"/>
    </location>
</feature>
<evidence type="ECO:0000259" key="3">
    <source>
        <dbReference type="Pfam" id="PF01926"/>
    </source>
</evidence>
<accession>A0AAD5X683</accession>
<feature type="transmembrane region" description="Helical" evidence="1">
    <location>
        <begin position="270"/>
        <end position="295"/>
    </location>
</feature>
<evidence type="ECO:0000313" key="4">
    <source>
        <dbReference type="EMBL" id="KAJ3085984.1"/>
    </source>
</evidence>
<feature type="chain" id="PRO_5042028638" description="G domain-containing protein" evidence="2">
    <location>
        <begin position="22"/>
        <end position="478"/>
    </location>
</feature>
<organism evidence="4 5">
    <name type="scientific">Physocladia obscura</name>
    <dbReference type="NCBI Taxonomy" id="109957"/>
    <lineage>
        <taxon>Eukaryota</taxon>
        <taxon>Fungi</taxon>
        <taxon>Fungi incertae sedis</taxon>
        <taxon>Chytridiomycota</taxon>
        <taxon>Chytridiomycota incertae sedis</taxon>
        <taxon>Chytridiomycetes</taxon>
        <taxon>Chytridiales</taxon>
        <taxon>Chytriomycetaceae</taxon>
        <taxon>Physocladia</taxon>
    </lineage>
</organism>
<name>A0AAD5X683_9FUNG</name>
<keyword evidence="2" id="KW-0732">Signal</keyword>
<evidence type="ECO:0000256" key="1">
    <source>
        <dbReference type="SAM" id="Phobius"/>
    </source>
</evidence>
<dbReference type="Proteomes" id="UP001211907">
    <property type="component" value="Unassembled WGS sequence"/>
</dbReference>
<dbReference type="CDD" id="cd00882">
    <property type="entry name" value="Ras_like_GTPase"/>
    <property type="match status" value="1"/>
</dbReference>
<keyword evidence="1" id="KW-1133">Transmembrane helix</keyword>
<keyword evidence="1" id="KW-0472">Membrane</keyword>
<reference evidence="4" key="1">
    <citation type="submission" date="2020-05" db="EMBL/GenBank/DDBJ databases">
        <title>Phylogenomic resolution of chytrid fungi.</title>
        <authorList>
            <person name="Stajich J.E."/>
            <person name="Amses K."/>
            <person name="Simmons R."/>
            <person name="Seto K."/>
            <person name="Myers J."/>
            <person name="Bonds A."/>
            <person name="Quandt C.A."/>
            <person name="Barry K."/>
            <person name="Liu P."/>
            <person name="Grigoriev I."/>
            <person name="Longcore J.E."/>
            <person name="James T.Y."/>
        </authorList>
    </citation>
    <scope>NUCLEOTIDE SEQUENCE</scope>
    <source>
        <strain evidence="4">JEL0513</strain>
    </source>
</reference>
<protein>
    <recommendedName>
        <fullName evidence="3">G domain-containing protein</fullName>
    </recommendedName>
</protein>
<feature type="signal peptide" evidence="2">
    <location>
        <begin position="1"/>
        <end position="21"/>
    </location>
</feature>
<proteinExistence type="predicted"/>